<keyword evidence="1" id="KW-0812">Transmembrane</keyword>
<dbReference type="OrthoDB" id="1493032at2"/>
<keyword evidence="3" id="KW-1185">Reference proteome</keyword>
<reference evidence="2 3" key="1">
    <citation type="submission" date="2019-03" db="EMBL/GenBank/DDBJ databases">
        <title>Genomic Encyclopedia of Type Strains, Phase IV (KMG-IV): sequencing the most valuable type-strain genomes for metagenomic binning, comparative biology and taxonomic classification.</title>
        <authorList>
            <person name="Goeker M."/>
        </authorList>
    </citation>
    <scope>NUCLEOTIDE SEQUENCE [LARGE SCALE GENOMIC DNA]</scope>
    <source>
        <strain evidence="2 3">DSM 21100</strain>
    </source>
</reference>
<gene>
    <name evidence="2" type="ORF">EDD80_11433</name>
</gene>
<dbReference type="EMBL" id="SMAD01000014">
    <property type="protein sequence ID" value="TCS85163.1"/>
    <property type="molecule type" value="Genomic_DNA"/>
</dbReference>
<dbReference type="RefSeq" id="WP_132130378.1">
    <property type="nucleotide sequence ID" value="NZ_CP042432.1"/>
</dbReference>
<feature type="transmembrane region" description="Helical" evidence="1">
    <location>
        <begin position="6"/>
        <end position="28"/>
    </location>
</feature>
<keyword evidence="1" id="KW-1133">Transmembrane helix</keyword>
<protein>
    <submittedName>
        <fullName evidence="2">Uncharacterized protein</fullName>
    </submittedName>
</protein>
<organism evidence="2 3">
    <name type="scientific">Anseongella ginsenosidimutans</name>
    <dbReference type="NCBI Taxonomy" id="496056"/>
    <lineage>
        <taxon>Bacteria</taxon>
        <taxon>Pseudomonadati</taxon>
        <taxon>Bacteroidota</taxon>
        <taxon>Sphingobacteriia</taxon>
        <taxon>Sphingobacteriales</taxon>
        <taxon>Sphingobacteriaceae</taxon>
        <taxon>Anseongella</taxon>
    </lineage>
</organism>
<evidence type="ECO:0000313" key="3">
    <source>
        <dbReference type="Proteomes" id="UP000295807"/>
    </source>
</evidence>
<evidence type="ECO:0000256" key="1">
    <source>
        <dbReference type="SAM" id="Phobius"/>
    </source>
</evidence>
<evidence type="ECO:0000313" key="2">
    <source>
        <dbReference type="EMBL" id="TCS85163.1"/>
    </source>
</evidence>
<accession>A0A4R3KM66</accession>
<proteinExistence type="predicted"/>
<dbReference type="Pfam" id="PF25589">
    <property type="entry name" value="DUF7935"/>
    <property type="match status" value="1"/>
</dbReference>
<name>A0A4R3KM66_9SPHI</name>
<dbReference type="AlphaFoldDB" id="A0A4R3KM66"/>
<dbReference type="Proteomes" id="UP000295807">
    <property type="component" value="Unassembled WGS sequence"/>
</dbReference>
<comment type="caution">
    <text evidence="2">The sequence shown here is derived from an EMBL/GenBank/DDBJ whole genome shotgun (WGS) entry which is preliminary data.</text>
</comment>
<sequence>MENSDYILDLMKIILPALLVLAAAALVWKKVASGGPKEQGQTLPLRLQAYERLVLLVERISPSSLLVRNHQPGISAKELNAILIAEIRAEFDHNITQQLYVSERSWQMTRSLKDKTISMINGIARSLPEEAAAMELTRAVLNHVSSLENDPYQQALALLREEVKAFF</sequence>
<dbReference type="InterPro" id="IPR057695">
    <property type="entry name" value="DUF7935"/>
</dbReference>
<keyword evidence="1" id="KW-0472">Membrane</keyword>